<reference evidence="1 2" key="1">
    <citation type="journal article" date="2018" name="G3 (Bethesda)">
        <title>Phylogenetic and Phylogenomic Definition of Rhizopus Species.</title>
        <authorList>
            <person name="Gryganskyi A.P."/>
            <person name="Golan J."/>
            <person name="Dolatabadi S."/>
            <person name="Mondo S."/>
            <person name="Robb S."/>
            <person name="Idnurm A."/>
            <person name="Muszewska A."/>
            <person name="Steczkiewicz K."/>
            <person name="Masonjones S."/>
            <person name="Liao H.L."/>
            <person name="Gajdeczka M.T."/>
            <person name="Anike F."/>
            <person name="Vuek A."/>
            <person name="Anishchenko I.M."/>
            <person name="Voigt K."/>
            <person name="de Hoog G.S."/>
            <person name="Smith M.E."/>
            <person name="Heitman J."/>
            <person name="Vilgalys R."/>
            <person name="Stajich J.E."/>
        </authorList>
    </citation>
    <scope>NUCLEOTIDE SEQUENCE [LARGE SCALE GENOMIC DNA]</scope>
    <source>
        <strain evidence="1 2">LSU 92-RS-03</strain>
    </source>
</reference>
<evidence type="ECO:0000313" key="1">
    <source>
        <dbReference type="EMBL" id="RCH85139.1"/>
    </source>
</evidence>
<feature type="non-terminal residue" evidence="1">
    <location>
        <position position="52"/>
    </location>
</feature>
<dbReference type="Proteomes" id="UP000253551">
    <property type="component" value="Unassembled WGS sequence"/>
</dbReference>
<dbReference type="AlphaFoldDB" id="A0A367J5L8"/>
<evidence type="ECO:0000313" key="2">
    <source>
        <dbReference type="Proteomes" id="UP000253551"/>
    </source>
</evidence>
<dbReference type="EMBL" id="PJQM01004250">
    <property type="protein sequence ID" value="RCH85139.1"/>
    <property type="molecule type" value="Genomic_DNA"/>
</dbReference>
<accession>A0A367J5L8</accession>
<gene>
    <name evidence="1" type="ORF">CU098_008655</name>
</gene>
<organism evidence="1 2">
    <name type="scientific">Rhizopus stolonifer</name>
    <name type="common">Rhizopus nigricans</name>
    <dbReference type="NCBI Taxonomy" id="4846"/>
    <lineage>
        <taxon>Eukaryota</taxon>
        <taxon>Fungi</taxon>
        <taxon>Fungi incertae sedis</taxon>
        <taxon>Mucoromycota</taxon>
        <taxon>Mucoromycotina</taxon>
        <taxon>Mucoromycetes</taxon>
        <taxon>Mucorales</taxon>
        <taxon>Mucorineae</taxon>
        <taxon>Rhizopodaceae</taxon>
        <taxon>Rhizopus</taxon>
    </lineage>
</organism>
<proteinExistence type="predicted"/>
<name>A0A367J5L8_RHIST</name>
<sequence length="52" mass="5834">MFSPVNSVQSFTFTFRVVVIGYVFLDDLMGVDPPSRPDSTAARELSFLLHLL</sequence>
<protein>
    <submittedName>
        <fullName evidence="1">Uncharacterized protein</fullName>
    </submittedName>
</protein>
<comment type="caution">
    <text evidence="1">The sequence shown here is derived from an EMBL/GenBank/DDBJ whole genome shotgun (WGS) entry which is preliminary data.</text>
</comment>
<keyword evidence="2" id="KW-1185">Reference proteome</keyword>